<feature type="region of interest" description="Disordered" evidence="1">
    <location>
        <begin position="86"/>
        <end position="145"/>
    </location>
</feature>
<organism evidence="2 3">
    <name type="scientific">Dispira parvispora</name>
    <dbReference type="NCBI Taxonomy" id="1520584"/>
    <lineage>
        <taxon>Eukaryota</taxon>
        <taxon>Fungi</taxon>
        <taxon>Fungi incertae sedis</taxon>
        <taxon>Zoopagomycota</taxon>
        <taxon>Kickxellomycotina</taxon>
        <taxon>Dimargaritomycetes</taxon>
        <taxon>Dimargaritales</taxon>
        <taxon>Dimargaritaceae</taxon>
        <taxon>Dispira</taxon>
    </lineage>
</organism>
<evidence type="ECO:0000313" key="2">
    <source>
        <dbReference type="EMBL" id="KAJ1967741.1"/>
    </source>
</evidence>
<comment type="caution">
    <text evidence="2">The sequence shown here is derived from an EMBL/GenBank/DDBJ whole genome shotgun (WGS) entry which is preliminary data.</text>
</comment>
<protein>
    <submittedName>
        <fullName evidence="2">Uncharacterized protein</fullName>
    </submittedName>
</protein>
<sequence length="271" mass="30208">RISSHIGNAGDLTENRRLGDGSVVTNAHRRKSVRYSQMSLGSEQSLVSNRTVVESSCGGGYMGNPSRNGCRAPTPNMAQQAHYYRGVRTPPPRDTYVNSPSRPLSAMEASRPRTSLSFRSPPTATVTRGRTYSHRHHTTSDPREYIPPRRAATVYHPQNRAALQAYRERIRSYRVYCLDTPSPPPSVSGYTTPCLSPMPSEAHMAQPPSYYAHCITPTSPTTPQSTSSSSQLVVNVSVADIQAEQFRKLQDPYHFHHHHHHHSSHPIRGYV</sequence>
<keyword evidence="3" id="KW-1185">Reference proteome</keyword>
<name>A0A9W8AXB7_9FUNG</name>
<evidence type="ECO:0000256" key="1">
    <source>
        <dbReference type="SAM" id="MobiDB-lite"/>
    </source>
</evidence>
<reference evidence="2" key="1">
    <citation type="submission" date="2022-07" db="EMBL/GenBank/DDBJ databases">
        <title>Phylogenomic reconstructions and comparative analyses of Kickxellomycotina fungi.</title>
        <authorList>
            <person name="Reynolds N.K."/>
            <person name="Stajich J.E."/>
            <person name="Barry K."/>
            <person name="Grigoriev I.V."/>
            <person name="Crous P."/>
            <person name="Smith M.E."/>
        </authorList>
    </citation>
    <scope>NUCLEOTIDE SEQUENCE</scope>
    <source>
        <strain evidence="2">RSA 1196</strain>
    </source>
</reference>
<dbReference type="Proteomes" id="UP001150925">
    <property type="component" value="Unassembled WGS sequence"/>
</dbReference>
<feature type="non-terminal residue" evidence="2">
    <location>
        <position position="1"/>
    </location>
</feature>
<evidence type="ECO:0000313" key="3">
    <source>
        <dbReference type="Proteomes" id="UP001150925"/>
    </source>
</evidence>
<proteinExistence type="predicted"/>
<dbReference type="EMBL" id="JANBPY010000289">
    <property type="protein sequence ID" value="KAJ1967741.1"/>
    <property type="molecule type" value="Genomic_DNA"/>
</dbReference>
<dbReference type="OrthoDB" id="5655403at2759"/>
<dbReference type="AlphaFoldDB" id="A0A9W8AXB7"/>
<gene>
    <name evidence="2" type="ORF">IWQ62_001663</name>
</gene>
<feature type="compositionally biased region" description="Polar residues" evidence="1">
    <location>
        <begin position="112"/>
        <end position="130"/>
    </location>
</feature>
<accession>A0A9W8AXB7</accession>